<feature type="transmembrane region" description="Helical" evidence="2">
    <location>
        <begin position="12"/>
        <end position="35"/>
    </location>
</feature>
<keyword evidence="4" id="KW-1185">Reference proteome</keyword>
<dbReference type="EMBL" id="JANEYF010004594">
    <property type="protein sequence ID" value="KAJ8930656.1"/>
    <property type="molecule type" value="Genomic_DNA"/>
</dbReference>
<dbReference type="Proteomes" id="UP001162156">
    <property type="component" value="Unassembled WGS sequence"/>
</dbReference>
<name>A0AAV8WYF6_9CUCU</name>
<dbReference type="InterPro" id="IPR033308">
    <property type="entry name" value="PGAP5/Cdc1/Ted1"/>
</dbReference>
<dbReference type="GO" id="GO:0005783">
    <property type="term" value="C:endoplasmic reticulum"/>
    <property type="evidence" value="ECO:0007669"/>
    <property type="project" value="TreeGrafter"/>
</dbReference>
<sequence length="272" mass="32101">MRIYRRFSKFKIYMYFWLIFTAVFILYNEVFSYYFNTRNWYKLKCENENDCTKILLVADPQIIGNNKEIIHFLTPISILDSDSQFTARWATLSPADYKEALYVQKPFHIWLPGDNDIGGEDTLVTPEKLKRFERAFSQPSLISFKNITLFKINRLTSYIPVYQKERYFYDINQIFIGLSHVPLMFKPSTFVDKVINKMLPHLLFTAHEHKSMIISTDALLRQDFHIVPVTPDNNRVFKYTLGTTDMYEILIPTCSYRMGTTKIGYGYAILGM</sequence>
<protein>
    <recommendedName>
        <fullName evidence="5">Metallophosphoesterase</fullName>
    </recommendedName>
</protein>
<dbReference type="AlphaFoldDB" id="A0AAV8WYF6"/>
<reference evidence="3" key="1">
    <citation type="journal article" date="2023" name="Insect Mol. Biol.">
        <title>Genome sequencing provides insights into the evolution of gene families encoding plant cell wall-degrading enzymes in longhorned beetles.</title>
        <authorList>
            <person name="Shin N.R."/>
            <person name="Okamura Y."/>
            <person name="Kirsch R."/>
            <person name="Pauchet Y."/>
        </authorList>
    </citation>
    <scope>NUCLEOTIDE SEQUENCE</scope>
    <source>
        <strain evidence="3">RBIC_L_NR</strain>
    </source>
</reference>
<evidence type="ECO:0000313" key="4">
    <source>
        <dbReference type="Proteomes" id="UP001162156"/>
    </source>
</evidence>
<evidence type="ECO:0000256" key="2">
    <source>
        <dbReference type="SAM" id="Phobius"/>
    </source>
</evidence>
<comment type="caution">
    <text evidence="3">The sequence shown here is derived from an EMBL/GenBank/DDBJ whole genome shotgun (WGS) entry which is preliminary data.</text>
</comment>
<dbReference type="GO" id="GO:0016020">
    <property type="term" value="C:membrane"/>
    <property type="evidence" value="ECO:0007669"/>
    <property type="project" value="GOC"/>
</dbReference>
<dbReference type="PANTHER" id="PTHR13315:SF4">
    <property type="entry name" value="METALLOPHOSPHOESTERASE, ISOFORM E"/>
    <property type="match status" value="1"/>
</dbReference>
<keyword evidence="1 2" id="KW-0472">Membrane</keyword>
<evidence type="ECO:0000313" key="3">
    <source>
        <dbReference type="EMBL" id="KAJ8930656.1"/>
    </source>
</evidence>
<evidence type="ECO:0008006" key="5">
    <source>
        <dbReference type="Google" id="ProtNLM"/>
    </source>
</evidence>
<keyword evidence="2" id="KW-0812">Transmembrane</keyword>
<organism evidence="3 4">
    <name type="scientific">Rhamnusium bicolor</name>
    <dbReference type="NCBI Taxonomy" id="1586634"/>
    <lineage>
        <taxon>Eukaryota</taxon>
        <taxon>Metazoa</taxon>
        <taxon>Ecdysozoa</taxon>
        <taxon>Arthropoda</taxon>
        <taxon>Hexapoda</taxon>
        <taxon>Insecta</taxon>
        <taxon>Pterygota</taxon>
        <taxon>Neoptera</taxon>
        <taxon>Endopterygota</taxon>
        <taxon>Coleoptera</taxon>
        <taxon>Polyphaga</taxon>
        <taxon>Cucujiformia</taxon>
        <taxon>Chrysomeloidea</taxon>
        <taxon>Cerambycidae</taxon>
        <taxon>Lepturinae</taxon>
        <taxon>Rhagiini</taxon>
        <taxon>Rhamnusium</taxon>
    </lineage>
</organism>
<proteinExistence type="predicted"/>
<dbReference type="PANTHER" id="PTHR13315">
    <property type="entry name" value="METALLO PHOSPHOESTERASE RELATED"/>
    <property type="match status" value="1"/>
</dbReference>
<evidence type="ECO:0000256" key="1">
    <source>
        <dbReference type="ARBA" id="ARBA00023136"/>
    </source>
</evidence>
<accession>A0AAV8WYF6</accession>
<keyword evidence="2" id="KW-1133">Transmembrane helix</keyword>
<dbReference type="GO" id="GO:0006506">
    <property type="term" value="P:GPI anchor biosynthetic process"/>
    <property type="evidence" value="ECO:0007669"/>
    <property type="project" value="InterPro"/>
</dbReference>
<gene>
    <name evidence="3" type="ORF">NQ314_016518</name>
</gene>